<dbReference type="EMBL" id="JBHUFC010000002">
    <property type="protein sequence ID" value="MFD1786962.1"/>
    <property type="molecule type" value="Genomic_DNA"/>
</dbReference>
<keyword evidence="2" id="KW-1185">Reference proteome</keyword>
<evidence type="ECO:0000313" key="1">
    <source>
        <dbReference type="EMBL" id="MFD1786962.1"/>
    </source>
</evidence>
<reference evidence="2" key="1">
    <citation type="journal article" date="2019" name="Int. J. Syst. Evol. Microbiol.">
        <title>The Global Catalogue of Microorganisms (GCM) 10K type strain sequencing project: providing services to taxonomists for standard genome sequencing and annotation.</title>
        <authorList>
            <consortium name="The Broad Institute Genomics Platform"/>
            <consortium name="The Broad Institute Genome Sequencing Center for Infectious Disease"/>
            <person name="Wu L."/>
            <person name="Ma J."/>
        </authorList>
    </citation>
    <scope>NUCLEOTIDE SEQUENCE [LARGE SCALE GENOMIC DNA]</scope>
    <source>
        <strain evidence="2">Q85</strain>
    </source>
</reference>
<gene>
    <name evidence="1" type="ORF">ACFSC3_05190</name>
</gene>
<comment type="caution">
    <text evidence="1">The sequence shown here is derived from an EMBL/GenBank/DDBJ whole genome shotgun (WGS) entry which is preliminary data.</text>
</comment>
<accession>A0ABW4N9X5</accession>
<proteinExistence type="predicted"/>
<dbReference type="Proteomes" id="UP001597283">
    <property type="component" value="Unassembled WGS sequence"/>
</dbReference>
<evidence type="ECO:0000313" key="2">
    <source>
        <dbReference type="Proteomes" id="UP001597283"/>
    </source>
</evidence>
<organism evidence="1 2">
    <name type="scientific">Sphingomonas floccifaciens</name>
    <dbReference type="NCBI Taxonomy" id="1844115"/>
    <lineage>
        <taxon>Bacteria</taxon>
        <taxon>Pseudomonadati</taxon>
        <taxon>Pseudomonadota</taxon>
        <taxon>Alphaproteobacteria</taxon>
        <taxon>Sphingomonadales</taxon>
        <taxon>Sphingomonadaceae</taxon>
        <taxon>Sphingomonas</taxon>
    </lineage>
</organism>
<sequence>MSAPIRPLPRLLQLMREQGATTKTTAKIIGRSETYLRRRLKADTYLLDLPIDEIDRLAGFFGVQARELGG</sequence>
<dbReference type="RefSeq" id="WP_380939337.1">
    <property type="nucleotide sequence ID" value="NZ_JBHUFC010000002.1"/>
</dbReference>
<protein>
    <recommendedName>
        <fullName evidence="3">XRE family transcriptional regulator</fullName>
    </recommendedName>
</protein>
<name>A0ABW4N9X5_9SPHN</name>
<evidence type="ECO:0008006" key="3">
    <source>
        <dbReference type="Google" id="ProtNLM"/>
    </source>
</evidence>